<reference evidence="13" key="2">
    <citation type="submission" date="2018-02" db="UniProtKB">
        <authorList>
            <consortium name="EnsemblPlants"/>
        </authorList>
    </citation>
    <scope>IDENTIFICATION</scope>
    <source>
        <strain evidence="13">Williams 82</strain>
    </source>
</reference>
<name>K7L532_SOYBN</name>
<evidence type="ECO:0000256" key="6">
    <source>
        <dbReference type="ARBA" id="ARBA00023163"/>
    </source>
</evidence>
<dbReference type="eggNOG" id="ENOG502QVAV">
    <property type="taxonomic scope" value="Eukaryota"/>
</dbReference>
<evidence type="ECO:0000256" key="2">
    <source>
        <dbReference type="ARBA" id="ARBA00022473"/>
    </source>
</evidence>
<evidence type="ECO:0000256" key="10">
    <source>
        <dbReference type="RuleBase" id="RU000682"/>
    </source>
</evidence>
<keyword evidence="7 9" id="KW-0539">Nucleus</keyword>
<evidence type="ECO:0000313" key="14">
    <source>
        <dbReference type="Proteomes" id="UP000008827"/>
    </source>
</evidence>
<evidence type="ECO:0000256" key="8">
    <source>
        <dbReference type="ARBA" id="ARBA00024040"/>
    </source>
</evidence>
<dbReference type="SMR" id="K7L532"/>
<gene>
    <name evidence="13" type="primary">LOC100785161</name>
    <name evidence="12" type="ORF">GLYMA_08G053700</name>
</gene>
<evidence type="ECO:0000259" key="11">
    <source>
        <dbReference type="PROSITE" id="PS50071"/>
    </source>
</evidence>
<dbReference type="GO" id="GO:0005634">
    <property type="term" value="C:nucleus"/>
    <property type="evidence" value="ECO:0007669"/>
    <property type="project" value="UniProtKB-SubCell"/>
</dbReference>
<dbReference type="Gene3D" id="1.10.10.60">
    <property type="entry name" value="Homeodomain-like"/>
    <property type="match status" value="1"/>
</dbReference>
<reference evidence="12" key="3">
    <citation type="submission" date="2018-07" db="EMBL/GenBank/DDBJ databases">
        <title>WGS assembly of Glycine max.</title>
        <authorList>
            <person name="Schmutz J."/>
            <person name="Cannon S."/>
            <person name="Schlueter J."/>
            <person name="Ma J."/>
            <person name="Mitros T."/>
            <person name="Nelson W."/>
            <person name="Hyten D."/>
            <person name="Song Q."/>
            <person name="Thelen J."/>
            <person name="Cheng J."/>
            <person name="Xu D."/>
            <person name="Hellsten U."/>
            <person name="May G."/>
            <person name="Yu Y."/>
            <person name="Sakurai T."/>
            <person name="Umezawa T."/>
            <person name="Bhattacharyya M."/>
            <person name="Sandhu D."/>
            <person name="Valliyodan B."/>
            <person name="Lindquist E."/>
            <person name="Peto M."/>
            <person name="Grant D."/>
            <person name="Shu S."/>
            <person name="Goodstein D."/>
            <person name="Barry K."/>
            <person name="Futrell-Griggs M."/>
            <person name="Abernathy B."/>
            <person name="Du J."/>
            <person name="Tian Z."/>
            <person name="Zhu L."/>
            <person name="Gill N."/>
            <person name="Joshi T."/>
            <person name="Libault M."/>
            <person name="Sethuraman A."/>
            <person name="Zhang X."/>
            <person name="Shinozaki K."/>
            <person name="Nguyen H."/>
            <person name="Wing R."/>
            <person name="Cregan P."/>
            <person name="Specht J."/>
            <person name="Grimwood J."/>
            <person name="Rokhsar D."/>
            <person name="Stacey G."/>
            <person name="Shoemaker R."/>
            <person name="Jackson S."/>
        </authorList>
    </citation>
    <scope>NUCLEOTIDE SEQUENCE</scope>
    <source>
        <tissue evidence="12">Callus</tissue>
    </source>
</reference>
<evidence type="ECO:0000313" key="12">
    <source>
        <dbReference type="EMBL" id="KRH41831.1"/>
    </source>
</evidence>
<dbReference type="OMA" id="MADYPLC"/>
<protein>
    <recommendedName>
        <fullName evidence="11">Homeobox domain-containing protein</fullName>
    </recommendedName>
</protein>
<accession>K7L532</accession>
<dbReference type="Proteomes" id="UP000008827">
    <property type="component" value="Chromosome 8"/>
</dbReference>
<reference evidence="12 13" key="1">
    <citation type="journal article" date="2010" name="Nature">
        <title>Genome sequence of the palaeopolyploid soybean.</title>
        <authorList>
            <person name="Schmutz J."/>
            <person name="Cannon S.B."/>
            <person name="Schlueter J."/>
            <person name="Ma J."/>
            <person name="Mitros T."/>
            <person name="Nelson W."/>
            <person name="Hyten D.L."/>
            <person name="Song Q."/>
            <person name="Thelen J.J."/>
            <person name="Cheng J."/>
            <person name="Xu D."/>
            <person name="Hellsten U."/>
            <person name="May G.D."/>
            <person name="Yu Y."/>
            <person name="Sakurai T."/>
            <person name="Umezawa T."/>
            <person name="Bhattacharyya M.K."/>
            <person name="Sandhu D."/>
            <person name="Valliyodan B."/>
            <person name="Lindquist E."/>
            <person name="Peto M."/>
            <person name="Grant D."/>
            <person name="Shu S."/>
            <person name="Goodstein D."/>
            <person name="Barry K."/>
            <person name="Futrell-Griggs M."/>
            <person name="Abernathy B."/>
            <person name="Du J."/>
            <person name="Tian Z."/>
            <person name="Zhu L."/>
            <person name="Gill N."/>
            <person name="Joshi T."/>
            <person name="Libault M."/>
            <person name="Sethuraman A."/>
            <person name="Zhang X.-C."/>
            <person name="Shinozaki K."/>
            <person name="Nguyen H.T."/>
            <person name="Wing R.A."/>
            <person name="Cregan P."/>
            <person name="Specht J."/>
            <person name="Grimwood J."/>
            <person name="Rokhsar D."/>
            <person name="Stacey G."/>
            <person name="Shoemaker R.C."/>
            <person name="Jackson S.A."/>
        </authorList>
    </citation>
    <scope>NUCLEOTIDE SEQUENCE</scope>
    <source>
        <strain evidence="13">cv. Williams 82</strain>
        <tissue evidence="12">Callus</tissue>
    </source>
</reference>
<feature type="DNA-binding region" description="Homeobox" evidence="9">
    <location>
        <begin position="89"/>
        <end position="143"/>
    </location>
</feature>
<organism evidence="12">
    <name type="scientific">Glycine max</name>
    <name type="common">Soybean</name>
    <name type="synonym">Glycine hispida</name>
    <dbReference type="NCBI Taxonomy" id="3847"/>
    <lineage>
        <taxon>Eukaryota</taxon>
        <taxon>Viridiplantae</taxon>
        <taxon>Streptophyta</taxon>
        <taxon>Embryophyta</taxon>
        <taxon>Tracheophyta</taxon>
        <taxon>Spermatophyta</taxon>
        <taxon>Magnoliopsida</taxon>
        <taxon>eudicotyledons</taxon>
        <taxon>Gunneridae</taxon>
        <taxon>Pentapetalae</taxon>
        <taxon>rosids</taxon>
        <taxon>fabids</taxon>
        <taxon>Fabales</taxon>
        <taxon>Fabaceae</taxon>
        <taxon>Papilionoideae</taxon>
        <taxon>50 kb inversion clade</taxon>
        <taxon>NPAAA clade</taxon>
        <taxon>indigoferoid/millettioid clade</taxon>
        <taxon>Phaseoleae</taxon>
        <taxon>Glycine</taxon>
        <taxon>Glycine subgen. Soja</taxon>
    </lineage>
</organism>
<dbReference type="InterPro" id="IPR009057">
    <property type="entry name" value="Homeodomain-like_sf"/>
</dbReference>
<evidence type="ECO:0000256" key="7">
    <source>
        <dbReference type="ARBA" id="ARBA00023242"/>
    </source>
</evidence>
<dbReference type="AlphaFoldDB" id="K7L532"/>
<comment type="subcellular location">
    <subcellularLocation>
        <location evidence="1 9 10">Nucleus</location>
    </subcellularLocation>
</comment>
<dbReference type="InterPro" id="IPR044555">
    <property type="entry name" value="WUSCHEL-like"/>
</dbReference>
<dbReference type="Pfam" id="PF00046">
    <property type="entry name" value="Homeodomain"/>
    <property type="match status" value="1"/>
</dbReference>
<dbReference type="GO" id="GO:0003700">
    <property type="term" value="F:DNA-binding transcription factor activity"/>
    <property type="evidence" value="ECO:0007669"/>
    <property type="project" value="InterPro"/>
</dbReference>
<evidence type="ECO:0000256" key="9">
    <source>
        <dbReference type="PROSITE-ProRule" id="PRU00108"/>
    </source>
</evidence>
<dbReference type="FunFam" id="1.10.10.60:FF:000146">
    <property type="entry name" value="WUSCHEL-related homeobox 4"/>
    <property type="match status" value="1"/>
</dbReference>
<evidence type="ECO:0000256" key="4">
    <source>
        <dbReference type="ARBA" id="ARBA00023125"/>
    </source>
</evidence>
<dbReference type="PANTHER" id="PTHR45940">
    <property type="entry name" value="WUSCHEL-RELATED HOMEOBOX 1-RELATED"/>
    <property type="match status" value="1"/>
</dbReference>
<evidence type="ECO:0000256" key="1">
    <source>
        <dbReference type="ARBA" id="ARBA00004123"/>
    </source>
</evidence>
<dbReference type="Gramene" id="KRH41831">
    <property type="protein sequence ID" value="KRH41831"/>
    <property type="gene ID" value="GLYMA_08G053700"/>
</dbReference>
<evidence type="ECO:0000256" key="5">
    <source>
        <dbReference type="ARBA" id="ARBA00023155"/>
    </source>
</evidence>
<keyword evidence="3" id="KW-0805">Transcription regulation</keyword>
<evidence type="ECO:0000313" key="13">
    <source>
        <dbReference type="EnsemblPlants" id="KRH41831"/>
    </source>
</evidence>
<comment type="similarity">
    <text evidence="8">Belongs to the WUS homeobox family.</text>
</comment>
<keyword evidence="5 9" id="KW-0371">Homeobox</keyword>
<dbReference type="SMART" id="SM00389">
    <property type="entry name" value="HOX"/>
    <property type="match status" value="1"/>
</dbReference>
<dbReference type="GO" id="GO:0003677">
    <property type="term" value="F:DNA binding"/>
    <property type="evidence" value="ECO:0007669"/>
    <property type="project" value="UniProtKB-UniRule"/>
</dbReference>
<dbReference type="HOGENOM" id="CLU_1167620_0_0_1"/>
<dbReference type="GO" id="GO:0099402">
    <property type="term" value="P:plant organ development"/>
    <property type="evidence" value="ECO:0007669"/>
    <property type="project" value="InterPro"/>
</dbReference>
<keyword evidence="14" id="KW-1185">Reference proteome</keyword>
<keyword evidence="4 9" id="KW-0238">DNA-binding</keyword>
<dbReference type="SUPFAM" id="SSF46689">
    <property type="entry name" value="Homeodomain-like"/>
    <property type="match status" value="1"/>
</dbReference>
<dbReference type="EMBL" id="CM000841">
    <property type="protein sequence ID" value="KRH41831.1"/>
    <property type="molecule type" value="Genomic_DNA"/>
</dbReference>
<dbReference type="PROSITE" id="PS50071">
    <property type="entry name" value="HOMEOBOX_2"/>
    <property type="match status" value="1"/>
</dbReference>
<dbReference type="InterPro" id="IPR001356">
    <property type="entry name" value="HD"/>
</dbReference>
<keyword evidence="6" id="KW-0804">Transcription</keyword>
<evidence type="ECO:0000256" key="3">
    <source>
        <dbReference type="ARBA" id="ARBA00023015"/>
    </source>
</evidence>
<dbReference type="CDD" id="cd00086">
    <property type="entry name" value="homeodomain"/>
    <property type="match status" value="1"/>
</dbReference>
<sequence length="238" mass="27673">MWMVGYNEGAEFNMADYGFNGRKLRPLMPRPVTSPNNTSNTNSPYLTRIHHGNDFFSQYHNLASVADQGKREFNPPPVVVSSRWNPTPEQLRALEELYRRGTRTPSAEQIQQITAQLRRFGKIEGKNVFYWFQNHKARERQKRRRQMESVVAEGHHTRDFDSTLEKKTSAQVGQCLKLNRPRTGHPLQTAVLLQRNLLQYKGQQKQPLQSVEQMDGSNSMKESYNIEETLWRGMPRGI</sequence>
<keyword evidence="2" id="KW-0217">Developmental protein</keyword>
<proteinExistence type="inferred from homology"/>
<dbReference type="EnsemblPlants" id="KRH41831">
    <property type="protein sequence ID" value="KRH41831"/>
    <property type="gene ID" value="GLYMA_08G053700"/>
</dbReference>
<feature type="domain" description="Homeobox" evidence="11">
    <location>
        <begin position="87"/>
        <end position="142"/>
    </location>
</feature>
<dbReference type="PaxDb" id="3847-GLYMA08G05831.1"/>
<dbReference type="PANTHER" id="PTHR45940:SF47">
    <property type="entry name" value="TRANSCRIPTION FACTOR HOMOBOX-WOX FAMILY-RELATED"/>
    <property type="match status" value="1"/>
</dbReference>